<accession>A0A3P8YQV6</accession>
<reference evidence="7" key="1">
    <citation type="journal article" date="2014" name="PLoS ONE">
        <title>The genome and linkage map of the northern pike (Esox lucius): conserved synteny revealed between the salmonid sister group and the Neoteleostei.</title>
        <authorList>
            <person name="Rondeau E.B."/>
            <person name="Minkley D.R."/>
            <person name="Leong J.S."/>
            <person name="Messmer A.M."/>
            <person name="Jantzen J.R."/>
            <person name="von Schalburg K.R."/>
            <person name="Lemon C."/>
            <person name="Bird N.H."/>
            <person name="Koop B.F."/>
        </authorList>
    </citation>
    <scope>NUCLEOTIDE SEQUENCE</scope>
</reference>
<evidence type="ECO:0000256" key="1">
    <source>
        <dbReference type="ARBA" id="ARBA00022546"/>
    </source>
</evidence>
<dbReference type="AlphaFoldDB" id="A0A3P8YQV6"/>
<evidence type="ECO:0000313" key="7">
    <source>
        <dbReference type="Proteomes" id="UP000265140"/>
    </source>
</evidence>
<feature type="domain" description="SUEL-type lectin" evidence="5">
    <location>
        <begin position="27"/>
        <end position="118"/>
    </location>
</feature>
<feature type="domain" description="SUEL-type lectin" evidence="5">
    <location>
        <begin position="128"/>
        <end position="218"/>
    </location>
</feature>
<evidence type="ECO:0000256" key="3">
    <source>
        <dbReference type="ARBA" id="ARBA00022737"/>
    </source>
</evidence>
<evidence type="ECO:0000256" key="2">
    <source>
        <dbReference type="ARBA" id="ARBA00022734"/>
    </source>
</evidence>
<dbReference type="OMA" id="RICEHRT"/>
<keyword evidence="1" id="KW-0348">Hemagglutinin</keyword>
<name>A0A3P8YQV6_ESOLU</name>
<keyword evidence="3" id="KW-0677">Repeat</keyword>
<gene>
    <name evidence="6" type="primary">NICN1</name>
</gene>
<dbReference type="Ensembl" id="ENSELUT00000040772.3">
    <property type="protein sequence ID" value="ENSELUP00000038459.3"/>
    <property type="gene ID" value="ENSELUG00000018350.3"/>
</dbReference>
<dbReference type="Bgee" id="ENSELUG00000018350">
    <property type="expression patterns" value="Expressed in embryo and 14 other cell types or tissues"/>
</dbReference>
<keyword evidence="7" id="KW-1185">Reference proteome</keyword>
<reference evidence="6" key="2">
    <citation type="submission" date="2020-02" db="EMBL/GenBank/DDBJ databases">
        <title>Esox lucius (northern pike) genome, fEsoLuc1, primary haplotype.</title>
        <authorList>
            <person name="Myers G."/>
            <person name="Karagic N."/>
            <person name="Meyer A."/>
            <person name="Pippel M."/>
            <person name="Reichard M."/>
            <person name="Winkler S."/>
            <person name="Tracey A."/>
            <person name="Sims Y."/>
            <person name="Howe K."/>
            <person name="Rhie A."/>
            <person name="Formenti G."/>
            <person name="Durbin R."/>
            <person name="Fedrigo O."/>
            <person name="Jarvis E.D."/>
        </authorList>
    </citation>
    <scope>NUCLEOTIDE SEQUENCE [LARGE SCALE GENOMIC DNA]</scope>
</reference>
<reference evidence="6" key="3">
    <citation type="submission" date="2025-08" db="UniProtKB">
        <authorList>
            <consortium name="Ensembl"/>
        </authorList>
    </citation>
    <scope>IDENTIFICATION</scope>
</reference>
<dbReference type="FunFam" id="2.60.120.740:FF:000003">
    <property type="entry name" value="Protein eva-1 homolog C"/>
    <property type="match status" value="2"/>
</dbReference>
<dbReference type="Pfam" id="PF02140">
    <property type="entry name" value="SUEL_Lectin"/>
    <property type="match status" value="2"/>
</dbReference>
<proteinExistence type="predicted"/>
<keyword evidence="4" id="KW-0732">Signal</keyword>
<dbReference type="CDD" id="cd22832">
    <property type="entry name" value="Gal_Rha_Lectin_CSL3_rpt1_rpt2-like"/>
    <property type="match status" value="1"/>
</dbReference>
<dbReference type="GeneTree" id="ENSGT00390000001505"/>
<dbReference type="Gene3D" id="2.60.120.740">
    <property type="match status" value="2"/>
</dbReference>
<dbReference type="GO" id="GO:0030246">
    <property type="term" value="F:carbohydrate binding"/>
    <property type="evidence" value="ECO:0007669"/>
    <property type="project" value="UniProtKB-KW"/>
</dbReference>
<reference evidence="6" key="4">
    <citation type="submission" date="2025-09" db="UniProtKB">
        <authorList>
            <consortium name="Ensembl"/>
        </authorList>
    </citation>
    <scope>IDENTIFICATION</scope>
</reference>
<sequence length="218" mass="23412">MHLSCKVFILLAAACCSMTRATESSITCEGSDAHLQCGVGEIHILSANYGRSSSQVCFSGRPANQISNINCPNKSTSSQQMAQRCEGKNQCVVSATKDVFGDPCFGTYKYLEVTYVCVTKPAAKSSIACEGSNIQLECGKGKIHIQTANYGRSNTHVCSSGRPSNQILNINCVNKPTTSKMAQSCNRKAQCVVEASKSVFGDPCYGTYKYLEVTYTCG</sequence>
<feature type="signal peptide" evidence="4">
    <location>
        <begin position="1"/>
        <end position="21"/>
    </location>
</feature>
<evidence type="ECO:0000259" key="5">
    <source>
        <dbReference type="PROSITE" id="PS50228"/>
    </source>
</evidence>
<feature type="chain" id="PRO_5044335425" description="SUEL-type lectin domain-containing protein" evidence="4">
    <location>
        <begin position="22"/>
        <end position="218"/>
    </location>
</feature>
<evidence type="ECO:0000313" key="6">
    <source>
        <dbReference type="Ensembl" id="ENSELUP00000038459.3"/>
    </source>
</evidence>
<protein>
    <recommendedName>
        <fullName evidence="5">SUEL-type lectin domain-containing protein</fullName>
    </recommendedName>
</protein>
<dbReference type="Proteomes" id="UP000265140">
    <property type="component" value="Chromosome 17"/>
</dbReference>
<dbReference type="PROSITE" id="PS50228">
    <property type="entry name" value="SUEL_LECTIN"/>
    <property type="match status" value="2"/>
</dbReference>
<evidence type="ECO:0000256" key="4">
    <source>
        <dbReference type="SAM" id="SignalP"/>
    </source>
</evidence>
<dbReference type="InterPro" id="IPR000922">
    <property type="entry name" value="Lectin_gal-bd_dom"/>
</dbReference>
<organism evidence="6 7">
    <name type="scientific">Esox lucius</name>
    <name type="common">Northern pike</name>
    <dbReference type="NCBI Taxonomy" id="8010"/>
    <lineage>
        <taxon>Eukaryota</taxon>
        <taxon>Metazoa</taxon>
        <taxon>Chordata</taxon>
        <taxon>Craniata</taxon>
        <taxon>Vertebrata</taxon>
        <taxon>Euteleostomi</taxon>
        <taxon>Actinopterygii</taxon>
        <taxon>Neopterygii</taxon>
        <taxon>Teleostei</taxon>
        <taxon>Protacanthopterygii</taxon>
        <taxon>Esociformes</taxon>
        <taxon>Esocidae</taxon>
        <taxon>Esox</taxon>
    </lineage>
</organism>
<dbReference type="InterPro" id="IPR043159">
    <property type="entry name" value="Lectin_gal-bd_sf"/>
</dbReference>
<dbReference type="PANTHER" id="PTHR46780">
    <property type="entry name" value="PROTEIN EVA-1"/>
    <property type="match status" value="1"/>
</dbReference>
<keyword evidence="2" id="KW-0430">Lectin</keyword>